<dbReference type="PANTHER" id="PTHR35309">
    <property type="match status" value="1"/>
</dbReference>
<dbReference type="Proteomes" id="UP000541444">
    <property type="component" value="Unassembled WGS sequence"/>
</dbReference>
<comment type="caution">
    <text evidence="1">The sequence shown here is derived from an EMBL/GenBank/DDBJ whole genome shotgun (WGS) entry which is preliminary data.</text>
</comment>
<dbReference type="EMBL" id="JACGCM010002335">
    <property type="protein sequence ID" value="KAF6140993.1"/>
    <property type="molecule type" value="Genomic_DNA"/>
</dbReference>
<dbReference type="AlphaFoldDB" id="A0A7J7LED8"/>
<organism evidence="1 2">
    <name type="scientific">Kingdonia uniflora</name>
    <dbReference type="NCBI Taxonomy" id="39325"/>
    <lineage>
        <taxon>Eukaryota</taxon>
        <taxon>Viridiplantae</taxon>
        <taxon>Streptophyta</taxon>
        <taxon>Embryophyta</taxon>
        <taxon>Tracheophyta</taxon>
        <taxon>Spermatophyta</taxon>
        <taxon>Magnoliopsida</taxon>
        <taxon>Ranunculales</taxon>
        <taxon>Circaeasteraceae</taxon>
        <taxon>Kingdonia</taxon>
    </lineage>
</organism>
<evidence type="ECO:0000313" key="2">
    <source>
        <dbReference type="Proteomes" id="UP000541444"/>
    </source>
</evidence>
<dbReference type="InterPro" id="IPR025893">
    <property type="entry name" value="Tocopherol_cyclase"/>
</dbReference>
<reference evidence="1 2" key="1">
    <citation type="journal article" date="2020" name="IScience">
        <title>Genome Sequencing of the Endangered Kingdonia uniflora (Circaeasteraceae, Ranunculales) Reveals Potential Mechanisms of Evolutionary Specialization.</title>
        <authorList>
            <person name="Sun Y."/>
            <person name="Deng T."/>
            <person name="Zhang A."/>
            <person name="Moore M.J."/>
            <person name="Landis J.B."/>
            <person name="Lin N."/>
            <person name="Zhang H."/>
            <person name="Zhang X."/>
            <person name="Huang J."/>
            <person name="Zhang X."/>
            <person name="Sun H."/>
            <person name="Wang H."/>
        </authorList>
    </citation>
    <scope>NUCLEOTIDE SEQUENCE [LARGE SCALE GENOMIC DNA]</scope>
    <source>
        <strain evidence="1">TB1705</strain>
        <tissue evidence="1">Leaf</tissue>
    </source>
</reference>
<gene>
    <name evidence="1" type="ORF">GIB67_006622</name>
</gene>
<dbReference type="GO" id="GO:0009976">
    <property type="term" value="F:tocopherol cyclase activity"/>
    <property type="evidence" value="ECO:0007669"/>
    <property type="project" value="InterPro"/>
</dbReference>
<protein>
    <submittedName>
        <fullName evidence="1">Uncharacterized protein</fullName>
    </submittedName>
</protein>
<sequence>MELNIATSPDQLGLRSFFLGSKPLHWKQNVGFSQVDNDSSCRARFNSLKFRNRSKPVVLAADSIVIGDSFGELSSSEKSIGSINPVYLSTPPNRESRTPHSGFHFDGSKRKFFEGWYFKVSIPERRQSFCFMYSVESPAFRKKLSTVEQALYGPRFTGVGAQILGADDKYICQYSEESQNFWGSRHELQLGNTFTTEKNSTPPNKEVPPQVFDFLLI</sequence>
<name>A0A7J7LED8_9MAGN</name>
<evidence type="ECO:0000313" key="1">
    <source>
        <dbReference type="EMBL" id="KAF6140993.1"/>
    </source>
</evidence>
<dbReference type="PANTHER" id="PTHR35309:SF2">
    <property type="entry name" value="TOCOPHEROL CYCLASE, CHLOROPLASTIC"/>
    <property type="match status" value="1"/>
</dbReference>
<accession>A0A7J7LED8</accession>
<proteinExistence type="predicted"/>
<dbReference type="OrthoDB" id="38968at2759"/>
<keyword evidence="2" id="KW-1185">Reference proteome</keyword>
<dbReference type="Pfam" id="PF14249">
    <property type="entry name" value="Tocopherol_cycl"/>
    <property type="match status" value="1"/>
</dbReference>